<reference evidence="2 3" key="1">
    <citation type="journal article" date="2010" name="Stand. Genomic Sci.">
        <title>Complete genome sequence of Spirosoma linguale type strain (1).</title>
        <authorList>
            <person name="Lail K."/>
            <person name="Sikorski J."/>
            <person name="Saunders E."/>
            <person name="Lapidus A."/>
            <person name="Glavina Del Rio T."/>
            <person name="Copeland A."/>
            <person name="Tice H."/>
            <person name="Cheng J.-F."/>
            <person name="Lucas S."/>
            <person name="Nolan M."/>
            <person name="Bruce D."/>
            <person name="Goodwin L."/>
            <person name="Pitluck S."/>
            <person name="Ivanova N."/>
            <person name="Mavromatis K."/>
            <person name="Ovchinnikova G."/>
            <person name="Pati A."/>
            <person name="Chen A."/>
            <person name="Palaniappan K."/>
            <person name="Land M."/>
            <person name="Hauser L."/>
            <person name="Chang Y.-J."/>
            <person name="Jeffries C.D."/>
            <person name="Chain P."/>
            <person name="Brettin T."/>
            <person name="Detter J.C."/>
            <person name="Schuetze A."/>
            <person name="Rohde M."/>
            <person name="Tindall B.J."/>
            <person name="Goeker M."/>
            <person name="Bristow J."/>
            <person name="Eisen J.A."/>
            <person name="Markowitz V."/>
            <person name="Hugenholtz P."/>
            <person name="Kyrpides N.C."/>
            <person name="Klenk H.-P."/>
            <person name="Chen F."/>
        </authorList>
    </citation>
    <scope>NUCLEOTIDE SEQUENCE [LARGE SCALE GENOMIC DNA]</scope>
    <source>
        <strain evidence="3">ATCC 33905 / DSM 74 / LMG 10896 / Claus 1</strain>
    </source>
</reference>
<dbReference type="SUPFAM" id="SSF53448">
    <property type="entry name" value="Nucleotide-diphospho-sugar transferases"/>
    <property type="match status" value="1"/>
</dbReference>
<dbReference type="InterPro" id="IPR029044">
    <property type="entry name" value="Nucleotide-diphossugar_trans"/>
</dbReference>
<dbReference type="EMBL" id="CP001769">
    <property type="protein sequence ID" value="ADB40909.1"/>
    <property type="molecule type" value="Genomic_DNA"/>
</dbReference>
<dbReference type="Pfam" id="PF00535">
    <property type="entry name" value="Glycos_transf_2"/>
    <property type="match status" value="1"/>
</dbReference>
<proteinExistence type="predicted"/>
<accession>D2QRK4</accession>
<gene>
    <name evidence="2" type="ordered locus">Slin_4931</name>
</gene>
<evidence type="ECO:0000313" key="2">
    <source>
        <dbReference type="EMBL" id="ADB40909.1"/>
    </source>
</evidence>
<evidence type="ECO:0000313" key="3">
    <source>
        <dbReference type="Proteomes" id="UP000002028"/>
    </source>
</evidence>
<dbReference type="Gene3D" id="3.90.550.10">
    <property type="entry name" value="Spore Coat Polysaccharide Biosynthesis Protein SpsA, Chain A"/>
    <property type="match status" value="1"/>
</dbReference>
<dbReference type="HOGENOM" id="CLU_025996_21_1_10"/>
<protein>
    <submittedName>
        <fullName evidence="2">Glycosyl transferase family 2</fullName>
    </submittedName>
</protein>
<name>D2QRK4_SPILD</name>
<dbReference type="CAZy" id="GT2">
    <property type="family name" value="Glycosyltransferase Family 2"/>
</dbReference>
<dbReference type="Proteomes" id="UP000002028">
    <property type="component" value="Chromosome"/>
</dbReference>
<keyword evidence="2" id="KW-0808">Transferase</keyword>
<dbReference type="PANTHER" id="PTHR22916">
    <property type="entry name" value="GLYCOSYLTRANSFERASE"/>
    <property type="match status" value="1"/>
</dbReference>
<feature type="domain" description="Glycosyltransferase 2-like" evidence="1">
    <location>
        <begin position="7"/>
        <end position="141"/>
    </location>
</feature>
<dbReference type="PANTHER" id="PTHR22916:SF67">
    <property type="entry name" value="COLANIC ACID BIOSYNTHESIS GLYCOSYL TRANSFERASE WCAE-RELATED"/>
    <property type="match status" value="1"/>
</dbReference>
<dbReference type="eggNOG" id="COG1216">
    <property type="taxonomic scope" value="Bacteria"/>
</dbReference>
<organism evidence="2 3">
    <name type="scientific">Spirosoma linguale (strain ATCC 33905 / DSM 74 / LMG 10896 / Claus 1)</name>
    <dbReference type="NCBI Taxonomy" id="504472"/>
    <lineage>
        <taxon>Bacteria</taxon>
        <taxon>Pseudomonadati</taxon>
        <taxon>Bacteroidota</taxon>
        <taxon>Cytophagia</taxon>
        <taxon>Cytophagales</taxon>
        <taxon>Cytophagaceae</taxon>
        <taxon>Spirosoma</taxon>
    </lineage>
</organism>
<sequence length="244" mass="28166">MRSPLISVITVVYNAYPTLEATIQSVINQSQELVEYLIIDGGSTDGSVEIIRKYESRLAAWCSEPDNGIYDAMNKGIDRARGDWLYFLGADDKLNEGVLELIIPYLKSTYKVVFGDVIFDNGHRMHSYLGQRTILQNTLHHQSAFYNKSNFENFRYDPSLKIASDYDLNMKIYTEKQPVLYIPVLVAYCYAGGASSLLTQSLQETNTVRKRYVKSNLKNLLLDFFLIMYYSQKKARRFLYNHRV</sequence>
<dbReference type="GO" id="GO:0016758">
    <property type="term" value="F:hexosyltransferase activity"/>
    <property type="evidence" value="ECO:0007669"/>
    <property type="project" value="UniProtKB-ARBA"/>
</dbReference>
<dbReference type="InterPro" id="IPR001173">
    <property type="entry name" value="Glyco_trans_2-like"/>
</dbReference>
<dbReference type="CDD" id="cd06433">
    <property type="entry name" value="GT_2_WfgS_like"/>
    <property type="match status" value="1"/>
</dbReference>
<dbReference type="STRING" id="504472.Slin_4931"/>
<dbReference type="KEGG" id="sli:Slin_4931"/>
<dbReference type="RefSeq" id="WP_012929410.1">
    <property type="nucleotide sequence ID" value="NC_013730.1"/>
</dbReference>
<keyword evidence="3" id="KW-1185">Reference proteome</keyword>
<evidence type="ECO:0000259" key="1">
    <source>
        <dbReference type="Pfam" id="PF00535"/>
    </source>
</evidence>
<dbReference type="AlphaFoldDB" id="D2QRK4"/>